<dbReference type="KEGG" id="sgr:SGR_4792"/>
<dbReference type="Proteomes" id="UP000001685">
    <property type="component" value="Chromosome"/>
</dbReference>
<dbReference type="HOGENOM" id="CLU_135673_0_0_11"/>
<evidence type="ECO:0008006" key="5">
    <source>
        <dbReference type="Google" id="ProtNLM"/>
    </source>
</evidence>
<feature type="transmembrane region" description="Helical" evidence="2">
    <location>
        <begin position="47"/>
        <end position="66"/>
    </location>
</feature>
<dbReference type="AlphaFoldDB" id="B1VWX5"/>
<evidence type="ECO:0000256" key="2">
    <source>
        <dbReference type="SAM" id="Phobius"/>
    </source>
</evidence>
<keyword evidence="2" id="KW-0812">Transmembrane</keyword>
<proteinExistence type="predicted"/>
<reference evidence="4" key="1">
    <citation type="journal article" date="2008" name="J. Bacteriol.">
        <title>Genome sequence of the streptomycin-producing microorganism Streptomyces griseus IFO 13350.</title>
        <authorList>
            <person name="Ohnishi Y."/>
            <person name="Ishikawa J."/>
            <person name="Hara H."/>
            <person name="Suzuki H."/>
            <person name="Ikenoya M."/>
            <person name="Ikeda H."/>
            <person name="Yamashita A."/>
            <person name="Hattori M."/>
            <person name="Horinouchi S."/>
        </authorList>
    </citation>
    <scope>NUCLEOTIDE SEQUENCE [LARGE SCALE GENOMIC DNA]</scope>
    <source>
        <strain evidence="4">JCM 4626 / NBRC 13350</strain>
    </source>
</reference>
<evidence type="ECO:0000313" key="4">
    <source>
        <dbReference type="Proteomes" id="UP000001685"/>
    </source>
</evidence>
<gene>
    <name evidence="3" type="ordered locus">SGR_4792</name>
</gene>
<keyword evidence="2" id="KW-0472">Membrane</keyword>
<name>B1VWX5_STRGG</name>
<protein>
    <recommendedName>
        <fullName evidence="5">Secreted protein</fullName>
    </recommendedName>
</protein>
<feature type="compositionally biased region" description="Basic and acidic residues" evidence="1">
    <location>
        <begin position="1"/>
        <end position="10"/>
    </location>
</feature>
<dbReference type="EMBL" id="AP009493">
    <property type="protein sequence ID" value="BAG21621.1"/>
    <property type="molecule type" value="Genomic_DNA"/>
</dbReference>
<accession>B1VWX5</accession>
<evidence type="ECO:0000256" key="1">
    <source>
        <dbReference type="SAM" id="MobiDB-lite"/>
    </source>
</evidence>
<organism evidence="3 4">
    <name type="scientific">Streptomyces griseus subsp. griseus (strain JCM 4626 / CBS 651.72 / NBRC 13350 / KCC S-0626 / ISP 5235)</name>
    <dbReference type="NCBI Taxonomy" id="455632"/>
    <lineage>
        <taxon>Bacteria</taxon>
        <taxon>Bacillati</taxon>
        <taxon>Actinomycetota</taxon>
        <taxon>Actinomycetes</taxon>
        <taxon>Kitasatosporales</taxon>
        <taxon>Streptomycetaceae</taxon>
        <taxon>Streptomyces</taxon>
    </lineage>
</organism>
<sequence length="167" mass="16770">MGAKVFDRTAESTGPALPAGPGAPGGRGTSAGPGASGGPTRPRARRLLVRLLVLPLLAGSVPLLAAPATAQAASGCSGRPAKTVEFSTGELRVYKSRAQACAVTVAKKPGKRRTMSVTLQARGGRAVTDKGSYTKMAGPVTVSALNRCVRATGAIGKKSASTGWILC</sequence>
<keyword evidence="2" id="KW-1133">Transmembrane helix</keyword>
<feature type="compositionally biased region" description="Gly residues" evidence="1">
    <location>
        <begin position="22"/>
        <end position="37"/>
    </location>
</feature>
<dbReference type="eggNOG" id="ENOG5034AZV">
    <property type="taxonomic scope" value="Bacteria"/>
</dbReference>
<evidence type="ECO:0000313" key="3">
    <source>
        <dbReference type="EMBL" id="BAG21621.1"/>
    </source>
</evidence>
<feature type="region of interest" description="Disordered" evidence="1">
    <location>
        <begin position="1"/>
        <end position="41"/>
    </location>
</feature>